<organism evidence="2 3">
    <name type="scientific">Sphingopyxis indica</name>
    <dbReference type="NCBI Taxonomy" id="436663"/>
    <lineage>
        <taxon>Bacteria</taxon>
        <taxon>Pseudomonadati</taxon>
        <taxon>Pseudomonadota</taxon>
        <taxon>Alphaproteobacteria</taxon>
        <taxon>Sphingomonadales</taxon>
        <taxon>Sphingomonadaceae</taxon>
        <taxon>Sphingopyxis</taxon>
    </lineage>
</organism>
<dbReference type="RefSeq" id="WP_089214463.1">
    <property type="nucleotide sequence ID" value="NZ_FZPA01000001.1"/>
</dbReference>
<dbReference type="OrthoDB" id="197461at2"/>
<dbReference type="InterPro" id="IPR018638">
    <property type="entry name" value="DUF2061_membrane"/>
</dbReference>
<proteinExistence type="predicted"/>
<sequence length="91" mass="10350">MLLFRGREAHSRSLLKAISWRVLGSIDTFLLSYLFTANVKAASAIASTEVLTKMLLYYLHERAWARVGWGLHKRKPPDGKIEKEGLVRDHG</sequence>
<reference evidence="2 3" key="1">
    <citation type="submission" date="2017-06" db="EMBL/GenBank/DDBJ databases">
        <authorList>
            <person name="Kim H.J."/>
            <person name="Triplett B.A."/>
        </authorList>
    </citation>
    <scope>NUCLEOTIDE SEQUENCE [LARGE SCALE GENOMIC DNA]</scope>
    <source>
        <strain evidence="2 3">DS15</strain>
    </source>
</reference>
<evidence type="ECO:0000313" key="3">
    <source>
        <dbReference type="Proteomes" id="UP000198339"/>
    </source>
</evidence>
<dbReference type="Pfam" id="PF09834">
    <property type="entry name" value="DUF2061"/>
    <property type="match status" value="1"/>
</dbReference>
<gene>
    <name evidence="2" type="ORF">SAMN06295955_101605</name>
</gene>
<keyword evidence="3" id="KW-1185">Reference proteome</keyword>
<evidence type="ECO:0000313" key="2">
    <source>
        <dbReference type="EMBL" id="SNS39751.1"/>
    </source>
</evidence>
<accession>A0A239E5P1</accession>
<dbReference type="Proteomes" id="UP000198339">
    <property type="component" value="Unassembled WGS sequence"/>
</dbReference>
<protein>
    <submittedName>
        <fullName evidence="2">Uncharacterized membrane protein</fullName>
    </submittedName>
</protein>
<feature type="domain" description="DUF2061" evidence="1">
    <location>
        <begin position="14"/>
        <end position="65"/>
    </location>
</feature>
<dbReference type="AlphaFoldDB" id="A0A239E5P1"/>
<name>A0A239E5P1_9SPHN</name>
<dbReference type="EMBL" id="FZPA01000001">
    <property type="protein sequence ID" value="SNS39751.1"/>
    <property type="molecule type" value="Genomic_DNA"/>
</dbReference>
<evidence type="ECO:0000259" key="1">
    <source>
        <dbReference type="Pfam" id="PF09834"/>
    </source>
</evidence>